<gene>
    <name evidence="1" type="ORF">H8923_08045</name>
</gene>
<dbReference type="RefSeq" id="WP_153926249.1">
    <property type="nucleotide sequence ID" value="NZ_JACRWE010000003.1"/>
</dbReference>
<reference evidence="1 2" key="1">
    <citation type="submission" date="2020-08" db="EMBL/GenBank/DDBJ databases">
        <authorList>
            <person name="Liu C."/>
            <person name="Sun Q."/>
        </authorList>
    </citation>
    <scope>NUCLEOTIDE SEQUENCE [LARGE SCALE GENOMIC DNA]</scope>
    <source>
        <strain evidence="1 2">NSJ-18</strain>
    </source>
</reference>
<evidence type="ECO:0000313" key="1">
    <source>
        <dbReference type="EMBL" id="MBC5996709.1"/>
    </source>
</evidence>
<accession>A0ABR7JP59</accession>
<evidence type="ECO:0000313" key="2">
    <source>
        <dbReference type="Proteomes" id="UP000609849"/>
    </source>
</evidence>
<evidence type="ECO:0008006" key="3">
    <source>
        <dbReference type="Google" id="ProtNLM"/>
    </source>
</evidence>
<name>A0ABR7JP59_9FIRM</name>
<organism evidence="1 2">
    <name type="scientific">Romboutsia faecis</name>
    <dbReference type="NCBI Taxonomy" id="2764597"/>
    <lineage>
        <taxon>Bacteria</taxon>
        <taxon>Bacillati</taxon>
        <taxon>Bacillota</taxon>
        <taxon>Clostridia</taxon>
        <taxon>Peptostreptococcales</taxon>
        <taxon>Peptostreptococcaceae</taxon>
        <taxon>Romboutsia</taxon>
    </lineage>
</organism>
<comment type="caution">
    <text evidence="1">The sequence shown here is derived from an EMBL/GenBank/DDBJ whole genome shotgun (WGS) entry which is preliminary data.</text>
</comment>
<keyword evidence="2" id="KW-1185">Reference proteome</keyword>
<dbReference type="Proteomes" id="UP000609849">
    <property type="component" value="Unassembled WGS sequence"/>
</dbReference>
<proteinExistence type="predicted"/>
<dbReference type="EMBL" id="JACRWE010000003">
    <property type="protein sequence ID" value="MBC5996709.1"/>
    <property type="molecule type" value="Genomic_DNA"/>
</dbReference>
<sequence>MIYTPRYIFNSELEELICTCDNSKKYRVLYSHSSSIENAENGKLIGLSSQVIAICSKCRSIYKFELKYNPIFNEKVEIKNVTKVTNDISEVKEDIISEFKSFEETFSFKSDEFLIKILNERYDNDKKITEFIYMEK</sequence>
<protein>
    <recommendedName>
        <fullName evidence="3">CpXC domain-containing protein</fullName>
    </recommendedName>
</protein>